<dbReference type="SUPFAM" id="SSF69322">
    <property type="entry name" value="Tricorn protease domain 2"/>
    <property type="match status" value="1"/>
</dbReference>
<comment type="caution">
    <text evidence="2">The sequence shown here is derived from an EMBL/GenBank/DDBJ whole genome shotgun (WGS) entry which is preliminary data.</text>
</comment>
<reference evidence="2 3" key="1">
    <citation type="journal article" date="2019" name="Genome Biol. Evol.">
        <title>Whole-Genome Sequencing of the Giant Devil Catfish, Bagarius yarrelli.</title>
        <authorList>
            <person name="Jiang W."/>
            <person name="Lv Y."/>
            <person name="Cheng L."/>
            <person name="Yang K."/>
            <person name="Chao B."/>
            <person name="Wang X."/>
            <person name="Li Y."/>
            <person name="Pan X."/>
            <person name="You X."/>
            <person name="Zhang Y."/>
            <person name="Yang J."/>
            <person name="Li J."/>
            <person name="Zhang X."/>
            <person name="Liu S."/>
            <person name="Sun C."/>
            <person name="Yang J."/>
            <person name="Shi Q."/>
        </authorList>
    </citation>
    <scope>NUCLEOTIDE SEQUENCE [LARGE SCALE GENOMIC DNA]</scope>
    <source>
        <strain evidence="2">JWS20170419001</strain>
        <tissue evidence="2">Muscle</tissue>
    </source>
</reference>
<feature type="compositionally biased region" description="Polar residues" evidence="1">
    <location>
        <begin position="2514"/>
        <end position="2524"/>
    </location>
</feature>
<feature type="region of interest" description="Disordered" evidence="1">
    <location>
        <begin position="1340"/>
        <end position="1360"/>
    </location>
</feature>
<feature type="compositionally biased region" description="Polar residues" evidence="1">
    <location>
        <begin position="2683"/>
        <end position="2696"/>
    </location>
</feature>
<feature type="region of interest" description="Disordered" evidence="1">
    <location>
        <begin position="1867"/>
        <end position="1904"/>
    </location>
</feature>
<evidence type="ECO:0000313" key="3">
    <source>
        <dbReference type="Proteomes" id="UP000319801"/>
    </source>
</evidence>
<gene>
    <name evidence="2" type="ORF">Baya_6968</name>
</gene>
<dbReference type="Pfam" id="PF15392">
    <property type="entry name" value="Joubert"/>
    <property type="match status" value="1"/>
</dbReference>
<feature type="compositionally biased region" description="Basic residues" evidence="1">
    <location>
        <begin position="2304"/>
        <end position="2318"/>
    </location>
</feature>
<dbReference type="OrthoDB" id="5974632at2759"/>
<dbReference type="Gene3D" id="2.130.10.10">
    <property type="entry name" value="YVTN repeat-like/Quinoprotein amine dehydrogenase"/>
    <property type="match status" value="1"/>
</dbReference>
<organism evidence="2 3">
    <name type="scientific">Bagarius yarrelli</name>
    <name type="common">Goonch</name>
    <name type="synonym">Bagrus yarrelli</name>
    <dbReference type="NCBI Taxonomy" id="175774"/>
    <lineage>
        <taxon>Eukaryota</taxon>
        <taxon>Metazoa</taxon>
        <taxon>Chordata</taxon>
        <taxon>Craniata</taxon>
        <taxon>Vertebrata</taxon>
        <taxon>Euteleostomi</taxon>
        <taxon>Actinopterygii</taxon>
        <taxon>Neopterygii</taxon>
        <taxon>Teleostei</taxon>
        <taxon>Ostariophysi</taxon>
        <taxon>Siluriformes</taxon>
        <taxon>Sisoridae</taxon>
        <taxon>Sisorinae</taxon>
        <taxon>Bagarius</taxon>
    </lineage>
</organism>
<feature type="region of interest" description="Disordered" evidence="1">
    <location>
        <begin position="2864"/>
        <end position="2901"/>
    </location>
</feature>
<feature type="compositionally biased region" description="Polar residues" evidence="1">
    <location>
        <begin position="2811"/>
        <end position="2824"/>
    </location>
</feature>
<evidence type="ECO:0000313" key="2">
    <source>
        <dbReference type="EMBL" id="TSM28186.1"/>
    </source>
</evidence>
<feature type="region of interest" description="Disordered" evidence="1">
    <location>
        <begin position="1978"/>
        <end position="2034"/>
    </location>
</feature>
<sequence>MEIFLSCMLEVDGHVITPSTLLNKRNQEKEGVFLLDDNRISEINLHSGQTKKKIPKLQQLLPRVLTMSSSQNAMWLAGLLVSGEVFLWDRDKDSLKMVPSVPAVYELASANKATSQRLSLLVSGDAKRVLVASFTGQIFLWECLAPQELNSIRDNTVKGRWSQIAPSENSRIPSGKDKEACLHCVFVQSQAVGDVCLCAYTFTAGEELIVTFMKIQWEEILKKSLKDFCVDWVTKSYPLSHLVPSCRPVKSRGALALAFSPDGQLLAVILNQKDPRASQVLYISVQNFVTLSSSLGGCGSKNLSIPPKYVRSYWVSGVNWTPDGLYLSCILKRGSVLMLARFGGLVSLSTRGCDIEFGPAHFLPLHPLVTYRPSVPSQPPDDPLSSSSVSLRDPMRQRYSVTWHPKLPYLIVSDGYMVTVLNMSRGPDSSSLMSCILMETAQALEKVRRIVHTEMPQVKSRLESMTTLRFTASLSALKERETPQTTMPLFFRNEERIGDFKLTTETIGDDDDSDEGHYFSSVLEDGGRLEFASMFDTLHARSQAESDDSERDPSALLEDLTRARRSLLTAWALGVSLGGIMDQRERMLKFTVSCAVRLARLLRLASPLLQPHKQDHVLELLETLLSFLPLDSTRKSGANCLRVVLDLARHFVRIFLPLSFNVVCSFQNFMAAVFVLQEASRILDQTYSLPQKALWQAKDNSCPSDIFSISLLQGDEDAEAVSSKISALNRPSNRLVAIWRDIYRQALQYQDELRSDRTSGQNRELENMSKVVFQIQESLQKAGDHLEESPALYNIIGEEHFIFGEYSECVQIWRDQLWEEKARSGPRTVFLETRYCLALLFCHLFQYKLREAQALCDTLAKQLLTLDDTAATRADDAQFELWLPQRVNSEAACAVVQSLGRFMASYFTNQPLAIFSPHNVDIMPPLHLPQSTGRRTVALCQRQVAASVRSQHLSDVWTVEYALELLLLGGLIPEAAWLAQSLGDWKMAVSLGLAYTTYCRWHYDFSRLKWRELHLPAALQPGFIFQNQLESLMDTRVSSHSQDETFKSLPVIVEVEDMEMMHMSAQEILRASVMAEVDVITRPLTRLLESAKEHASSFGALVPPAFYLPAPPLYCPQPASNTQDSVGDVLLALEKESRCHVAAMLQRVLLLFRAAHCSRPAVQWYISGLRRCRKRFHKVRKENMQFKDDLPEGLKKVTNRHGFFRLGSKEMDTVVIQTIVCFRELCGLCWMLHVRDQLTVSCRRYQAARNTTRDSSVTDNSVCELREEVLRWACRLMPFSRFLSAEETLQDLVLSLVAELPPFPMVAETLITVFPDEEESVRVSLREKYTTLLQKLGSSTVQDSASAQATQTSGTQHEEESATMILLIQEQRRKQIREVRRLAKSKIPLERHIWEREEEEKTDADAISDRFSLCTSLSNSTLSDSQHPIVGSEADTADTISEPHSPEMQDRPSHSSASPQPQNKFKSKYDRKREETKQARFTLPTVGTWVFELKDKEYLCFLELFLSYVLEKDSLDVEESELPLLSSFTSCLHDRELHSDAFDILTALKRRQAGRTKGERLPVFRAGRCYHVLPETPELLPSIGPPPSVLSDTHTAQTSTAARPLPGKQPGLFSLRQQIKSQPRPKVLTTESTPIHSSIPQIEQWPFKTIFCPDVDLQLELDSKLETQFPQLARLLEWMLRWADRSVLLTHSSRKKTGCTAEPVVIRAKASAPAILSALRLLEQRYTKALRIDEHCTPIRVTDKKAQVPVAPVLPVEFGWKRERESSVDTGYPSASAGTPITLLDLESQQGHTSERKYRISDLEIKDQNGGRVDEPLRPVELDSDSSVSEIKEESAIPYISVEIETRSNTLNPGDQPLTLADLQYSRNDSSVSDSQDIGSLDIQPAEPTKEPENSFKPEPVQQRQQELLQKLPAELETVSQPQIVENGEAIRPDPVRQLLQDELFRLVQLQQVNFMSLMQVVGASFANLPFSHANSMLSQPSVPAPQPAQPQSRPTVAQSADFSLHKTQNTRLDKNEPSAVSEMQSRKEIQPRAADLQCVKGDPHTVDLQWVEGDPGISSHPVSSKLSLQDLQQLSIYPGQDEKNHYIPLSQGLLTTMDNKAPLQEPQQNCPYGKTGSIIKQLKLLHLPQSQFPPASVREVWGPNQHKPTVYRRSESCKKQVEPTKQLPQWNLNQYSTQTQAYNSSERGQEKEAVRLPPASNVAVANTGLPLLRLPPDTQMRPIQLPLIPQSAPTRIKTVGPPAIPKPQLLRVEPEPALTSLRYIKPPRPSSRLIPLEELLVWAAGNKTDVNTKLQLLKADKATHRKHVATPSNKRLKRREDKKKEVKVVSFRPDDSIIPPSQKLEEDKSTPDGGHVIPSGSFESMLTGQRLLAEVQATSAELHAFAATYKRPPEIQDACTNTDPPSPTSTTEKAVLVQLPQSPGSQSCAGLMHDGLAPRVPPEVFLNVGSSGKMIPEQTERLGHTQPHVQASLPGRDFVSVIDLEDGGSSQNPVQSRSCSPPSSAHLHLLAASVTNPNQPNTDIRTEEHTDDSPGYSETLNPPALVLSVPEPSGDPVTVKLLSEFGKQQVATPEGPRVDRAAFSRSQVSARLSEMDARLAALQSIADHMDKEFANTRLLVNTIDALTPVAMASVDEEHYSSIRRATKAKRRTARVHTVDEEEMRDAERFLTSTPTGVPPNQRGRSLLNQTSPSTRNPDRQGHVTPTEMTELLMEDSDLLEENILGLSGLSDVADILGDLVKEGVLSPSALHHSSSVIRTKSKSAEQQSGAMMEEQRKELRTWMRKKQREKLMEYHRQREERKEQERVPFTSPNPRNLSSSVLASNRKVKEERDTAVLLEHHSQRAHEACRLITDMLNTPLVLPTPSNSTFKPNTQDSRPGSRTQFKEPLRKSPKSQRGRTCLHSTFGKTVILQKRCTSAPTGTLSSRFGLHRPVSALPGDRLSQVTRRGMLTNPRGRSRVTTTTTVQRPRTGLNKSSMELKTVREETESWIEDTEERDVLSPWDVPLDIRRILKLDCQAKEQDSVENSDDWLDALSESTGSILSKMDWTAIERLAAEEDEDIQH</sequence>
<feature type="region of interest" description="Disordered" evidence="1">
    <location>
        <begin position="2484"/>
        <end position="2545"/>
    </location>
</feature>
<feature type="compositionally biased region" description="Basic and acidic residues" evidence="1">
    <location>
        <begin position="1444"/>
        <end position="1453"/>
    </location>
</feature>
<feature type="compositionally biased region" description="Basic and acidic residues" evidence="1">
    <location>
        <begin position="1467"/>
        <end position="1477"/>
    </location>
</feature>
<proteinExistence type="predicted"/>
<feature type="compositionally biased region" description="Polar residues" evidence="1">
    <location>
        <begin position="1996"/>
        <end position="2011"/>
    </location>
</feature>
<dbReference type="EMBL" id="VCAZ01000043">
    <property type="protein sequence ID" value="TSM28186.1"/>
    <property type="molecule type" value="Genomic_DNA"/>
</dbReference>
<dbReference type="PANTHER" id="PTHR14492">
    <property type="entry name" value="JBTS17"/>
    <property type="match status" value="1"/>
</dbReference>
<dbReference type="Proteomes" id="UP000319801">
    <property type="component" value="Unassembled WGS sequence"/>
</dbReference>
<feature type="compositionally biased region" description="Polar residues" evidence="1">
    <location>
        <begin position="2489"/>
        <end position="2504"/>
    </location>
</feature>
<feature type="compositionally biased region" description="Polar residues" evidence="1">
    <location>
        <begin position="1340"/>
        <end position="1355"/>
    </location>
</feature>
<feature type="region of interest" description="Disordered" evidence="1">
    <location>
        <begin position="1436"/>
        <end position="1477"/>
    </location>
</feature>
<feature type="compositionally biased region" description="Polar residues" evidence="1">
    <location>
        <begin position="2865"/>
        <end position="2884"/>
    </location>
</feature>
<feature type="compositionally biased region" description="Basic and acidic residues" evidence="1">
    <location>
        <begin position="1793"/>
        <end position="1821"/>
    </location>
</feature>
<feature type="compositionally biased region" description="Basic and acidic residues" evidence="1">
    <location>
        <begin position="2796"/>
        <end position="2807"/>
    </location>
</feature>
<feature type="compositionally biased region" description="Polar residues" evidence="1">
    <location>
        <begin position="1867"/>
        <end position="1878"/>
    </location>
</feature>
<feature type="region of interest" description="Disordered" evidence="1">
    <location>
        <begin position="2672"/>
        <end position="2704"/>
    </location>
</feature>
<feature type="compositionally biased region" description="Polar residues" evidence="1">
    <location>
        <begin position="1454"/>
        <end position="1464"/>
    </location>
</feature>
<dbReference type="InterPro" id="IPR028236">
    <property type="entry name" value="CPLANE1"/>
</dbReference>
<dbReference type="GO" id="GO:0035869">
    <property type="term" value="C:ciliary transition zone"/>
    <property type="evidence" value="ECO:0007669"/>
    <property type="project" value="TreeGrafter"/>
</dbReference>
<feature type="region of interest" description="Disordered" evidence="1">
    <location>
        <begin position="2756"/>
        <end position="2775"/>
    </location>
</feature>
<feature type="region of interest" description="Disordered" evidence="1">
    <location>
        <begin position="2303"/>
        <end position="2355"/>
    </location>
</feature>
<keyword evidence="3" id="KW-1185">Reference proteome</keyword>
<protein>
    <submittedName>
        <fullName evidence="2">Protein JBTS17</fullName>
    </submittedName>
</protein>
<dbReference type="GO" id="GO:0060271">
    <property type="term" value="P:cilium assembly"/>
    <property type="evidence" value="ECO:0007669"/>
    <property type="project" value="TreeGrafter"/>
</dbReference>
<dbReference type="InterPro" id="IPR015943">
    <property type="entry name" value="WD40/YVTN_repeat-like_dom_sf"/>
</dbReference>
<feature type="compositionally biased region" description="Basic and acidic residues" evidence="1">
    <location>
        <begin position="2319"/>
        <end position="2336"/>
    </location>
</feature>
<feature type="compositionally biased region" description="Polar residues" evidence="1">
    <location>
        <begin position="2756"/>
        <end position="2770"/>
    </location>
</feature>
<evidence type="ECO:0000256" key="1">
    <source>
        <dbReference type="SAM" id="MobiDB-lite"/>
    </source>
</evidence>
<dbReference type="PANTHER" id="PTHR14492:SF4">
    <property type="entry name" value="CILIOGENESIS AND PLANAR POLARITY EFFECTOR 1"/>
    <property type="match status" value="1"/>
</dbReference>
<feature type="region of interest" description="Disordered" evidence="1">
    <location>
        <begin position="1779"/>
        <end position="1831"/>
    </location>
</feature>
<feature type="region of interest" description="Disordered" evidence="1">
    <location>
        <begin position="2796"/>
        <end position="2829"/>
    </location>
</feature>
<accession>A0A556U3F0</accession>
<name>A0A556U3F0_BAGYA</name>